<dbReference type="EMBL" id="PNCL01000032">
    <property type="protein sequence ID" value="TMP59974.1"/>
    <property type="molecule type" value="Genomic_DNA"/>
</dbReference>
<keyword evidence="6" id="KW-1185">Reference proteome</keyword>
<dbReference type="InterPro" id="IPR015424">
    <property type="entry name" value="PyrdxlP-dep_Trfase"/>
</dbReference>
<dbReference type="PANTHER" id="PTHR11680">
    <property type="entry name" value="SERINE HYDROXYMETHYLTRANSFERASE"/>
    <property type="match status" value="1"/>
</dbReference>
<dbReference type="PANTHER" id="PTHR11680:SF35">
    <property type="entry name" value="SERINE HYDROXYMETHYLTRANSFERASE 1"/>
    <property type="match status" value="1"/>
</dbReference>
<dbReference type="Proteomes" id="UP000307706">
    <property type="component" value="Unassembled WGS sequence"/>
</dbReference>
<keyword evidence="2" id="KW-0663">Pyridoxal phosphate</keyword>
<accession>A0A5S3XQW9</accession>
<dbReference type="GO" id="GO:0046653">
    <property type="term" value="P:tetrahydrofolate metabolic process"/>
    <property type="evidence" value="ECO:0007669"/>
    <property type="project" value="TreeGrafter"/>
</dbReference>
<dbReference type="InterPro" id="IPR049943">
    <property type="entry name" value="Ser_HO-MeTrfase-like"/>
</dbReference>
<dbReference type="InterPro" id="IPR015421">
    <property type="entry name" value="PyrdxlP-dep_Trfase_major"/>
</dbReference>
<reference evidence="6 7" key="1">
    <citation type="submission" date="2017-12" db="EMBL/GenBank/DDBJ databases">
        <authorList>
            <person name="Paulsen S."/>
            <person name="Gram L.K."/>
        </authorList>
    </citation>
    <scope>NUCLEOTIDE SEQUENCE [LARGE SCALE GENOMIC DNA]</scope>
    <source>
        <strain evidence="5 7">S2231</strain>
        <strain evidence="4 6">S2233</strain>
    </source>
</reference>
<dbReference type="EMBL" id="PNCK01000045">
    <property type="protein sequence ID" value="TMP42003.1"/>
    <property type="molecule type" value="Genomic_DNA"/>
</dbReference>
<dbReference type="OrthoDB" id="9019276at2"/>
<evidence type="ECO:0000313" key="5">
    <source>
        <dbReference type="EMBL" id="TMP59974.1"/>
    </source>
</evidence>
<dbReference type="Gene3D" id="3.90.1150.10">
    <property type="entry name" value="Aspartate Aminotransferase, domain 1"/>
    <property type="match status" value="1"/>
</dbReference>
<dbReference type="GO" id="GO:0005737">
    <property type="term" value="C:cytoplasm"/>
    <property type="evidence" value="ECO:0007669"/>
    <property type="project" value="TreeGrafter"/>
</dbReference>
<gene>
    <name evidence="5" type="ORF">CWB96_07950</name>
    <name evidence="4" type="ORF">CWB97_12905</name>
</gene>
<organism evidence="5 7">
    <name type="scientific">Pseudoalteromonas citrea</name>
    <dbReference type="NCBI Taxonomy" id="43655"/>
    <lineage>
        <taxon>Bacteria</taxon>
        <taxon>Pseudomonadati</taxon>
        <taxon>Pseudomonadota</taxon>
        <taxon>Gammaproteobacteria</taxon>
        <taxon>Alteromonadales</taxon>
        <taxon>Pseudoalteromonadaceae</taxon>
        <taxon>Pseudoalteromonas</taxon>
    </lineage>
</organism>
<feature type="domain" description="Serine hydroxymethyltransferase-like" evidence="3">
    <location>
        <begin position="14"/>
        <end position="369"/>
    </location>
</feature>
<dbReference type="GO" id="GO:0004372">
    <property type="term" value="F:glycine hydroxymethyltransferase activity"/>
    <property type="evidence" value="ECO:0007669"/>
    <property type="project" value="TreeGrafter"/>
</dbReference>
<dbReference type="Pfam" id="PF00464">
    <property type="entry name" value="SHMT"/>
    <property type="match status" value="1"/>
</dbReference>
<dbReference type="InterPro" id="IPR015422">
    <property type="entry name" value="PyrdxlP-dep_Trfase_small"/>
</dbReference>
<comment type="cofactor">
    <cofactor evidence="1">
        <name>pyridoxal 5'-phosphate</name>
        <dbReference type="ChEBI" id="CHEBI:597326"/>
    </cofactor>
</comment>
<sequence length="401" mass="44294">MAQLTKMGMRMNTIIELAEAHQQCRRQAINLIVSENRLSEQVSKLLSNDLASRYAAPFYAGTDISQEITQLATEKTKSVFSSQFANISPTSGSNSLMAVVFALTEPGDKVARVPPFFPGGGYPFQYEVFHRQSLPLIFDDAQWQLDKQACIDLLIKEQPKLVILGASIFMVPMPVREICEVVHSYGGVVAYDGSHSLGLIAGSEYQDPLEEGADILFGSTHKTFPGPQGGLILTNSELLHKKIELVSNFTPLNGPTMICNPHLARIAALGLTLDEVPWQRYADQIVKNARAFASTFKQNGFTLRGEANQNFENSTYCHQVLPLLDKETGVKHRDKLKAHGIFCDGFMRVGTAEITRLGFTEHDSAHIAQLMCDVVNSAEPVLNEVKEQVDALVRSHTEIVM</sequence>
<reference evidence="5" key="3">
    <citation type="submission" date="2019-09" db="EMBL/GenBank/DDBJ databases">
        <title>Co-occurence of chitin degradation, pigmentation and bioactivity in marine Pseudoalteromonas.</title>
        <authorList>
            <person name="Sonnenschein E.C."/>
            <person name="Bech P.K."/>
        </authorList>
    </citation>
    <scope>NUCLEOTIDE SEQUENCE</scope>
    <source>
        <strain evidence="5">S2231</strain>
        <strain evidence="4 6">S2233</strain>
    </source>
</reference>
<dbReference type="GO" id="GO:0030170">
    <property type="term" value="F:pyridoxal phosphate binding"/>
    <property type="evidence" value="ECO:0007669"/>
    <property type="project" value="TreeGrafter"/>
</dbReference>
<protein>
    <recommendedName>
        <fullName evidence="3">Serine hydroxymethyltransferase-like domain-containing protein</fullName>
    </recommendedName>
</protein>
<evidence type="ECO:0000256" key="1">
    <source>
        <dbReference type="ARBA" id="ARBA00001933"/>
    </source>
</evidence>
<dbReference type="Proteomes" id="UP000305730">
    <property type="component" value="Unassembled WGS sequence"/>
</dbReference>
<evidence type="ECO:0000313" key="6">
    <source>
        <dbReference type="Proteomes" id="UP000305730"/>
    </source>
</evidence>
<dbReference type="InterPro" id="IPR039429">
    <property type="entry name" value="SHMT-like_dom"/>
</dbReference>
<comment type="caution">
    <text evidence="5">The sequence shown here is derived from an EMBL/GenBank/DDBJ whole genome shotgun (WGS) entry which is preliminary data.</text>
</comment>
<dbReference type="GO" id="GO:0019264">
    <property type="term" value="P:glycine biosynthetic process from serine"/>
    <property type="evidence" value="ECO:0007669"/>
    <property type="project" value="TreeGrafter"/>
</dbReference>
<dbReference type="AlphaFoldDB" id="A0A5S3XQW9"/>
<dbReference type="Gene3D" id="3.40.640.10">
    <property type="entry name" value="Type I PLP-dependent aspartate aminotransferase-like (Major domain)"/>
    <property type="match status" value="1"/>
</dbReference>
<evidence type="ECO:0000259" key="3">
    <source>
        <dbReference type="Pfam" id="PF00464"/>
    </source>
</evidence>
<name>A0A5S3XQW9_9GAMM</name>
<evidence type="ECO:0000313" key="7">
    <source>
        <dbReference type="Proteomes" id="UP000307706"/>
    </source>
</evidence>
<evidence type="ECO:0000256" key="2">
    <source>
        <dbReference type="ARBA" id="ARBA00022898"/>
    </source>
</evidence>
<reference evidence="7" key="2">
    <citation type="submission" date="2019-06" db="EMBL/GenBank/DDBJ databases">
        <title>Co-occurence of chitin degradation, pigmentation and bioactivity in marine Pseudoalteromonas.</title>
        <authorList>
            <person name="Sonnenschein E.C."/>
            <person name="Bech P.K."/>
        </authorList>
    </citation>
    <scope>NUCLEOTIDE SEQUENCE [LARGE SCALE GENOMIC DNA]</scope>
    <source>
        <strain evidence="7">S2231</strain>
    </source>
</reference>
<proteinExistence type="predicted"/>
<dbReference type="SUPFAM" id="SSF53383">
    <property type="entry name" value="PLP-dependent transferases"/>
    <property type="match status" value="1"/>
</dbReference>
<evidence type="ECO:0000313" key="4">
    <source>
        <dbReference type="EMBL" id="TMP42003.1"/>
    </source>
</evidence>